<protein>
    <submittedName>
        <fullName evidence="1">Uncharacterized protein</fullName>
    </submittedName>
</protein>
<name>A0A376DA18_9GAMM</name>
<sequence length="74" mass="7918">MERIVLTVDQIKNMASSVGLSVTVPGTLNIETPYIICHGRVPAFESSEGEKIPAYSGLIAYSEALPDGPVIELE</sequence>
<dbReference type="AlphaFoldDB" id="A0A376DA18"/>
<evidence type="ECO:0000313" key="1">
    <source>
        <dbReference type="EMBL" id="STC84424.1"/>
    </source>
</evidence>
<proteinExistence type="predicted"/>
<organism evidence="1 2">
    <name type="scientific">Edwardsiella hoshinae</name>
    <dbReference type="NCBI Taxonomy" id="93378"/>
    <lineage>
        <taxon>Bacteria</taxon>
        <taxon>Pseudomonadati</taxon>
        <taxon>Pseudomonadota</taxon>
        <taxon>Gammaproteobacteria</taxon>
        <taxon>Enterobacterales</taxon>
        <taxon>Hafniaceae</taxon>
        <taxon>Edwardsiella</taxon>
    </lineage>
</organism>
<evidence type="ECO:0000313" key="2">
    <source>
        <dbReference type="Proteomes" id="UP000255248"/>
    </source>
</evidence>
<gene>
    <name evidence="1" type="ORF">NCTC12121_00540</name>
</gene>
<dbReference type="RefSeq" id="WP_024525082.1">
    <property type="nucleotide sequence ID" value="NZ_CP065626.1"/>
</dbReference>
<dbReference type="EMBL" id="UFXZ01000001">
    <property type="protein sequence ID" value="STC84424.1"/>
    <property type="molecule type" value="Genomic_DNA"/>
</dbReference>
<dbReference type="Proteomes" id="UP000255248">
    <property type="component" value="Unassembled WGS sequence"/>
</dbReference>
<reference evidence="1 2" key="1">
    <citation type="submission" date="2018-06" db="EMBL/GenBank/DDBJ databases">
        <authorList>
            <consortium name="Pathogen Informatics"/>
            <person name="Doyle S."/>
        </authorList>
    </citation>
    <scope>NUCLEOTIDE SEQUENCE [LARGE SCALE GENOMIC DNA]</scope>
    <source>
        <strain evidence="1 2">NCTC12121</strain>
    </source>
</reference>
<dbReference type="OrthoDB" id="6461258at2"/>
<accession>A0A376DA18</accession>